<keyword evidence="4" id="KW-0804">Transcription</keyword>
<sequence>MMSFEYPHPVSRTYQYKKITKPLLERKRRARINRCLEELKNLMMEAFESEGENISKLEKADILELTVRHLQRLQEAGSPSLSSNARNNADGTSEKRWQLGFGHCATEACRYLASLPGESGEKLAQHLASGLQASHKINIQITPKAGMIPSIPHINTDTNSNHIVSNNTISPLQTSESSKISSPINSEQYSKIFNEVVNNSPINLRAQENILIPKNIIPLKSPSVNYCSDTLLENSSEMIVETDDKIEDDEEIDVEGIDDEDPMWRPW</sequence>
<evidence type="ECO:0000256" key="1">
    <source>
        <dbReference type="ARBA" id="ARBA00004123"/>
    </source>
</evidence>
<dbReference type="AlphaFoldDB" id="A0AA39FKE5"/>
<protein>
    <recommendedName>
        <fullName evidence="6">BHLH domain-containing protein</fullName>
    </recommendedName>
</protein>
<evidence type="ECO:0000313" key="8">
    <source>
        <dbReference type="Proteomes" id="UP001168990"/>
    </source>
</evidence>
<keyword evidence="8" id="KW-1185">Reference proteome</keyword>
<keyword evidence="5" id="KW-0539">Nucleus</keyword>
<dbReference type="SUPFAM" id="SSF158457">
    <property type="entry name" value="Orange domain-like"/>
    <property type="match status" value="1"/>
</dbReference>
<evidence type="ECO:0000313" key="7">
    <source>
        <dbReference type="EMBL" id="KAK0171153.1"/>
    </source>
</evidence>
<keyword evidence="2" id="KW-0805">Transcription regulation</keyword>
<organism evidence="7 8">
    <name type="scientific">Microctonus aethiopoides</name>
    <dbReference type="NCBI Taxonomy" id="144406"/>
    <lineage>
        <taxon>Eukaryota</taxon>
        <taxon>Metazoa</taxon>
        <taxon>Ecdysozoa</taxon>
        <taxon>Arthropoda</taxon>
        <taxon>Hexapoda</taxon>
        <taxon>Insecta</taxon>
        <taxon>Pterygota</taxon>
        <taxon>Neoptera</taxon>
        <taxon>Endopterygota</taxon>
        <taxon>Hymenoptera</taxon>
        <taxon>Apocrita</taxon>
        <taxon>Ichneumonoidea</taxon>
        <taxon>Braconidae</taxon>
        <taxon>Euphorinae</taxon>
        <taxon>Microctonus</taxon>
    </lineage>
</organism>
<evidence type="ECO:0000256" key="4">
    <source>
        <dbReference type="ARBA" id="ARBA00023163"/>
    </source>
</evidence>
<dbReference type="InterPro" id="IPR050370">
    <property type="entry name" value="HES_HEY"/>
</dbReference>
<dbReference type="Proteomes" id="UP001168990">
    <property type="component" value="Unassembled WGS sequence"/>
</dbReference>
<comment type="subcellular location">
    <subcellularLocation>
        <location evidence="1">Nucleus</location>
    </subcellularLocation>
</comment>
<gene>
    <name evidence="7" type="ORF">PV328_008908</name>
</gene>
<evidence type="ECO:0000256" key="3">
    <source>
        <dbReference type="ARBA" id="ARBA00023125"/>
    </source>
</evidence>
<accession>A0AA39FKE5</accession>
<keyword evidence="3" id="KW-0238">DNA-binding</keyword>
<comment type="caution">
    <text evidence="7">The sequence shown here is derived from an EMBL/GenBank/DDBJ whole genome shotgun (WGS) entry which is preliminary data.</text>
</comment>
<evidence type="ECO:0000256" key="5">
    <source>
        <dbReference type="ARBA" id="ARBA00023242"/>
    </source>
</evidence>
<dbReference type="GO" id="GO:0046983">
    <property type="term" value="F:protein dimerization activity"/>
    <property type="evidence" value="ECO:0007669"/>
    <property type="project" value="InterPro"/>
</dbReference>
<dbReference type="PROSITE" id="PS50888">
    <property type="entry name" value="BHLH"/>
    <property type="match status" value="1"/>
</dbReference>
<reference evidence="7" key="2">
    <citation type="submission" date="2023-03" db="EMBL/GenBank/DDBJ databases">
        <authorList>
            <person name="Inwood S.N."/>
            <person name="Skelly J.G."/>
            <person name="Guhlin J."/>
            <person name="Harrop T.W.R."/>
            <person name="Goldson S.G."/>
            <person name="Dearden P.K."/>
        </authorList>
    </citation>
    <scope>NUCLEOTIDE SEQUENCE</scope>
    <source>
        <strain evidence="7">Irish</strain>
        <tissue evidence="7">Whole body</tissue>
    </source>
</reference>
<feature type="domain" description="BHLH" evidence="6">
    <location>
        <begin position="16"/>
        <end position="73"/>
    </location>
</feature>
<dbReference type="Pfam" id="PF00010">
    <property type="entry name" value="HLH"/>
    <property type="match status" value="1"/>
</dbReference>
<dbReference type="SUPFAM" id="SSF47459">
    <property type="entry name" value="HLH, helix-loop-helix DNA-binding domain"/>
    <property type="match status" value="1"/>
</dbReference>
<dbReference type="SMART" id="SM00353">
    <property type="entry name" value="HLH"/>
    <property type="match status" value="1"/>
</dbReference>
<dbReference type="InterPro" id="IPR003650">
    <property type="entry name" value="Orange_dom"/>
</dbReference>
<dbReference type="GO" id="GO:0005634">
    <property type="term" value="C:nucleus"/>
    <property type="evidence" value="ECO:0007669"/>
    <property type="project" value="UniProtKB-SubCell"/>
</dbReference>
<dbReference type="FunFam" id="4.10.280.10:FF:000009">
    <property type="entry name" value="Transcription factor HES-1"/>
    <property type="match status" value="1"/>
</dbReference>
<reference evidence="7" key="1">
    <citation type="journal article" date="2023" name="bioRxiv">
        <title>Scaffold-level genome assemblies of two parasitoid biocontrol wasps reveal the parthenogenesis mechanism and an associated novel virus.</title>
        <authorList>
            <person name="Inwood S."/>
            <person name="Skelly J."/>
            <person name="Guhlin J."/>
            <person name="Harrop T."/>
            <person name="Goldson S."/>
            <person name="Dearden P."/>
        </authorList>
    </citation>
    <scope>NUCLEOTIDE SEQUENCE</scope>
    <source>
        <strain evidence="7">Irish</strain>
        <tissue evidence="7">Whole body</tissue>
    </source>
</reference>
<dbReference type="InterPro" id="IPR036638">
    <property type="entry name" value="HLH_DNA-bd_sf"/>
</dbReference>
<dbReference type="PANTHER" id="PTHR10985">
    <property type="entry name" value="BASIC HELIX-LOOP-HELIX TRANSCRIPTION FACTOR, HES-RELATED"/>
    <property type="match status" value="1"/>
</dbReference>
<dbReference type="Pfam" id="PF07527">
    <property type="entry name" value="Hairy_orange"/>
    <property type="match status" value="1"/>
</dbReference>
<name>A0AA39FKE5_9HYME</name>
<dbReference type="CDD" id="cd19741">
    <property type="entry name" value="bHLH-O_ESMB_like"/>
    <property type="match status" value="1"/>
</dbReference>
<dbReference type="Gene3D" id="4.10.280.10">
    <property type="entry name" value="Helix-loop-helix DNA-binding domain"/>
    <property type="match status" value="1"/>
</dbReference>
<dbReference type="EMBL" id="JAQQBS010000003">
    <property type="protein sequence ID" value="KAK0171153.1"/>
    <property type="molecule type" value="Genomic_DNA"/>
</dbReference>
<dbReference type="GO" id="GO:1990837">
    <property type="term" value="F:sequence-specific double-stranded DNA binding"/>
    <property type="evidence" value="ECO:0007669"/>
    <property type="project" value="UniProtKB-ARBA"/>
</dbReference>
<dbReference type="InterPro" id="IPR011598">
    <property type="entry name" value="bHLH_dom"/>
</dbReference>
<evidence type="ECO:0000256" key="2">
    <source>
        <dbReference type="ARBA" id="ARBA00023015"/>
    </source>
</evidence>
<evidence type="ECO:0000259" key="6">
    <source>
        <dbReference type="PROSITE" id="PS50888"/>
    </source>
</evidence>
<proteinExistence type="predicted"/>